<proteinExistence type="predicted"/>
<reference evidence="1" key="1">
    <citation type="submission" date="2018-04" db="EMBL/GenBank/DDBJ databases">
        <title>Whole genome sequencing of Hypsizygus marmoreus.</title>
        <authorList>
            <person name="Choi I.-G."/>
            <person name="Min B."/>
            <person name="Kim J.-G."/>
            <person name="Kim S."/>
            <person name="Oh Y.-L."/>
            <person name="Kong W.-S."/>
            <person name="Park H."/>
            <person name="Jeong J."/>
            <person name="Song E.-S."/>
        </authorList>
    </citation>
    <scope>NUCLEOTIDE SEQUENCE [LARGE SCALE GENOMIC DNA]</scope>
    <source>
        <strain evidence="1">51987-8</strain>
    </source>
</reference>
<dbReference type="AlphaFoldDB" id="A0A369K3Q7"/>
<dbReference type="InParanoid" id="A0A369K3Q7"/>
<dbReference type="EMBL" id="LUEZ02000012">
    <property type="protein sequence ID" value="RDB28212.1"/>
    <property type="molecule type" value="Genomic_DNA"/>
</dbReference>
<evidence type="ECO:0000313" key="1">
    <source>
        <dbReference type="EMBL" id="RDB28212.1"/>
    </source>
</evidence>
<organism evidence="1 2">
    <name type="scientific">Hypsizygus marmoreus</name>
    <name type="common">White beech mushroom</name>
    <name type="synonym">Agaricus marmoreus</name>
    <dbReference type="NCBI Taxonomy" id="39966"/>
    <lineage>
        <taxon>Eukaryota</taxon>
        <taxon>Fungi</taxon>
        <taxon>Dikarya</taxon>
        <taxon>Basidiomycota</taxon>
        <taxon>Agaricomycotina</taxon>
        <taxon>Agaricomycetes</taxon>
        <taxon>Agaricomycetidae</taxon>
        <taxon>Agaricales</taxon>
        <taxon>Tricholomatineae</taxon>
        <taxon>Lyophyllaceae</taxon>
        <taxon>Hypsizygus</taxon>
    </lineage>
</organism>
<accession>A0A369K3Q7</accession>
<protein>
    <submittedName>
        <fullName evidence="1">Uncharacterized protein</fullName>
    </submittedName>
</protein>
<sequence length="89" mass="10192">MHEFLLFMQRLPYCVEAIVPAFLRLVLVPESSTLGSIIRSKVSSINMKDSGECKVHDEPRVCAVRSAWYPKYDMTADATPYKRRDNKSP</sequence>
<gene>
    <name evidence="1" type="ORF">Hypma_001373</name>
</gene>
<keyword evidence="2" id="KW-1185">Reference proteome</keyword>
<name>A0A369K3Q7_HYPMA</name>
<comment type="caution">
    <text evidence="1">The sequence shown here is derived from an EMBL/GenBank/DDBJ whole genome shotgun (WGS) entry which is preliminary data.</text>
</comment>
<dbReference type="Proteomes" id="UP000076154">
    <property type="component" value="Unassembled WGS sequence"/>
</dbReference>
<evidence type="ECO:0000313" key="2">
    <source>
        <dbReference type="Proteomes" id="UP000076154"/>
    </source>
</evidence>